<evidence type="ECO:0000259" key="1">
    <source>
        <dbReference type="Pfam" id="PF14261"/>
    </source>
</evidence>
<sequence>MRLYAETARLLQQQAVIRNWRVVVLCPSRQLNFGDPSPVIEFLEKRVQWLELLPSRQAADAPLLLQALGLLIQAEDQLAAAAAELRFKAAGTALATDLSDVITAIVVSRFSGRSIPELCAMGGITIEDFSQSVAYKEIFGLGEARGKAEGKAEGEARGEAKVVLRLLQRRCGPINPSQEAMIRALPLEKLEALAEALLDFSGAADLTGWLQQ</sequence>
<dbReference type="Pfam" id="PF11103">
    <property type="entry name" value="DUF2887"/>
    <property type="match status" value="1"/>
</dbReference>
<reference evidence="3" key="1">
    <citation type="submission" date="2018-03" db="EMBL/GenBank/DDBJ databases">
        <title>Ecological and genomic features of two cosmopolitan and abundant freshwater picocyanobacteria.</title>
        <authorList>
            <person name="Cabello-Yeves P.J."/>
            <person name="Picazo A."/>
            <person name="Camacho A."/>
            <person name="Callieri C."/>
            <person name="Rosselli R."/>
            <person name="Roda-Garcia J."/>
            <person name="Coutinho F.H."/>
            <person name="Rodriguez-Valera F."/>
        </authorList>
    </citation>
    <scope>NUCLEOTIDE SEQUENCE [LARGE SCALE GENOMIC DNA]</scope>
    <source>
        <strain evidence="3">Tous</strain>
    </source>
</reference>
<organism evidence="2 3">
    <name type="scientific">Synechococcus lacustris str. Tous</name>
    <dbReference type="NCBI Taxonomy" id="1910958"/>
    <lineage>
        <taxon>Bacteria</taxon>
        <taxon>Bacillati</taxon>
        <taxon>Cyanobacteriota</taxon>
        <taxon>Cyanophyceae</taxon>
        <taxon>Synechococcales</taxon>
        <taxon>Synechococcaceae</taxon>
        <taxon>Synechococcus</taxon>
    </lineage>
</organism>
<gene>
    <name evidence="2" type="ORF">C7K08_13690</name>
</gene>
<evidence type="ECO:0000313" key="3">
    <source>
        <dbReference type="Proteomes" id="UP000240206"/>
    </source>
</evidence>
<dbReference type="EMBL" id="PXVC01000154">
    <property type="protein sequence ID" value="PSI00344.1"/>
    <property type="molecule type" value="Genomic_DNA"/>
</dbReference>
<dbReference type="PANTHER" id="PTHR35586">
    <property type="entry name" value="SLL1691 PROTEIN"/>
    <property type="match status" value="1"/>
</dbReference>
<keyword evidence="3" id="KW-1185">Reference proteome</keyword>
<dbReference type="InterPro" id="IPR022573">
    <property type="entry name" value="DUF2887"/>
</dbReference>
<protein>
    <recommendedName>
        <fullName evidence="1">DUF4351 domain-containing protein</fullName>
    </recommendedName>
</protein>
<dbReference type="AlphaFoldDB" id="A0A2P7EAV8"/>
<accession>A0A2P7EAV8</accession>
<dbReference type="Proteomes" id="UP000240206">
    <property type="component" value="Unassembled WGS sequence"/>
</dbReference>
<dbReference type="InterPro" id="IPR025587">
    <property type="entry name" value="DUF4351"/>
</dbReference>
<feature type="domain" description="DUF4351" evidence="1">
    <location>
        <begin position="153"/>
        <end position="210"/>
    </location>
</feature>
<name>A0A2P7EAV8_9SYNE</name>
<proteinExistence type="predicted"/>
<dbReference type="Pfam" id="PF14261">
    <property type="entry name" value="DUF4351"/>
    <property type="match status" value="1"/>
</dbReference>
<comment type="caution">
    <text evidence="2">The sequence shown here is derived from an EMBL/GenBank/DDBJ whole genome shotgun (WGS) entry which is preliminary data.</text>
</comment>
<dbReference type="PANTHER" id="PTHR35586:SF2">
    <property type="entry name" value="SLL1542 PROTEIN"/>
    <property type="match status" value="1"/>
</dbReference>
<evidence type="ECO:0000313" key="2">
    <source>
        <dbReference type="EMBL" id="PSI00344.1"/>
    </source>
</evidence>